<comment type="catalytic activity">
    <reaction evidence="9">
        <text>1D-myo-inositol 1,3,4,5,6-pentakisphosphate + ATP = 1D-myo-inositol hexakisphosphate + ADP + H(+)</text>
        <dbReference type="Rhea" id="RHEA:20313"/>
        <dbReference type="ChEBI" id="CHEBI:15378"/>
        <dbReference type="ChEBI" id="CHEBI:30616"/>
        <dbReference type="ChEBI" id="CHEBI:57733"/>
        <dbReference type="ChEBI" id="CHEBI:58130"/>
        <dbReference type="ChEBI" id="CHEBI:456216"/>
        <dbReference type="EC" id="2.7.1.158"/>
    </reaction>
</comment>
<evidence type="ECO:0000256" key="9">
    <source>
        <dbReference type="RuleBase" id="RU364126"/>
    </source>
</evidence>
<comment type="function">
    <text evidence="9">Phosphorylates Ins(1,3,4,5,6)P5 at position 2 to form Ins(1,2,3,4,5,6)P6 (InsP6 or phytate).</text>
</comment>
<evidence type="ECO:0000256" key="8">
    <source>
        <dbReference type="ARBA" id="ARBA00022840"/>
    </source>
</evidence>
<dbReference type="AlphaFoldDB" id="A0A420XXD8"/>
<dbReference type="PANTHER" id="PTHR14456">
    <property type="entry name" value="INOSITOL POLYPHOSPHATE KINASE 1"/>
    <property type="match status" value="1"/>
</dbReference>
<accession>A0A420XXD8</accession>
<comment type="caution">
    <text evidence="10">The sequence shown here is derived from an EMBL/GenBank/DDBJ whole genome shotgun (WGS) entry which is preliminary data.</text>
</comment>
<sequence>MSQIKLGSAPVSAGHEPDEWYQEGSVEYVGEGAANVVVDWVLPDGRSMGRLLRMPKAGTSSYSYEELQDYWTRQIVPLFQEDDLVHQTLGPPLVLNVVCLAQDINDMLERMDQEDKRGKFRGSRVVVGVQPMRLMDLRAREDFDLAFDFKPKWLVQSRSAPDNATRCRNCAHEVYKLHKAGNTGPVTKLCPLKYTSGPSDIEEAVQHIWHQMSLRLRPPQPSLDEPLLRESLVRWLKGPNVLRRLQTRQLQLDSDGPLHAEDTNVGFHLAMTLRDCSCYIRLSSRRPGKVEARLGDLDRKNAEAKMEYWRNTEKTLIEGGFYEEKEEPRIATNCVYGR</sequence>
<dbReference type="GO" id="GO:0005634">
    <property type="term" value="C:nucleus"/>
    <property type="evidence" value="ECO:0007669"/>
    <property type="project" value="TreeGrafter"/>
</dbReference>
<evidence type="ECO:0000256" key="2">
    <source>
        <dbReference type="ARBA" id="ARBA00008305"/>
    </source>
</evidence>
<keyword evidence="7 9" id="KW-0418">Kinase</keyword>
<evidence type="ECO:0000256" key="6">
    <source>
        <dbReference type="ARBA" id="ARBA00022741"/>
    </source>
</evidence>
<dbReference type="GO" id="GO:0005524">
    <property type="term" value="F:ATP binding"/>
    <property type="evidence" value="ECO:0007669"/>
    <property type="project" value="UniProtKB-KW"/>
</dbReference>
<dbReference type="PANTHER" id="PTHR14456:SF2">
    <property type="entry name" value="INOSITOL-PENTAKISPHOSPHATE 2-KINASE"/>
    <property type="match status" value="1"/>
</dbReference>
<evidence type="ECO:0000256" key="3">
    <source>
        <dbReference type="ARBA" id="ARBA00012023"/>
    </source>
</evidence>
<protein>
    <recommendedName>
        <fullName evidence="4 9">Inositol-pentakisphosphate 2-kinase</fullName>
        <ecNumber evidence="3 9">2.7.1.158</ecNumber>
    </recommendedName>
</protein>
<evidence type="ECO:0000313" key="10">
    <source>
        <dbReference type="EMBL" id="RKU40317.1"/>
    </source>
</evidence>
<evidence type="ECO:0000313" key="11">
    <source>
        <dbReference type="Proteomes" id="UP000275385"/>
    </source>
</evidence>
<keyword evidence="6 9" id="KW-0547">Nucleotide-binding</keyword>
<name>A0A420XXD8_9PEZI</name>
<evidence type="ECO:0000256" key="5">
    <source>
        <dbReference type="ARBA" id="ARBA00022679"/>
    </source>
</evidence>
<keyword evidence="11" id="KW-1185">Reference proteome</keyword>
<dbReference type="EMBL" id="QVQW01000110">
    <property type="protein sequence ID" value="RKU40317.1"/>
    <property type="molecule type" value="Genomic_DNA"/>
</dbReference>
<dbReference type="OrthoDB" id="272370at2759"/>
<dbReference type="Pfam" id="PF06090">
    <property type="entry name" value="Ins_P5_2-kin"/>
    <property type="match status" value="1"/>
</dbReference>
<comment type="domain">
    <text evidence="9">The EXKPK motif is conserved in inositol-pentakisphosphate 2-kinases of both family 1 and 2.</text>
</comment>
<dbReference type="Proteomes" id="UP000275385">
    <property type="component" value="Unassembled WGS sequence"/>
</dbReference>
<dbReference type="STRING" id="177199.A0A420XXD8"/>
<keyword evidence="8 9" id="KW-0067">ATP-binding</keyword>
<dbReference type="EC" id="2.7.1.158" evidence="3 9"/>
<comment type="similarity">
    <text evidence="2">Belongs to the IPK1 type 1 family.</text>
</comment>
<evidence type="ECO:0000256" key="7">
    <source>
        <dbReference type="ARBA" id="ARBA00022777"/>
    </source>
</evidence>
<keyword evidence="5 9" id="KW-0808">Transferase</keyword>
<evidence type="ECO:0000256" key="4">
    <source>
        <dbReference type="ARBA" id="ARBA00014846"/>
    </source>
</evidence>
<dbReference type="GO" id="GO:0035299">
    <property type="term" value="F:inositol-1,3,4,5,6-pentakisphosphate 2-kinase activity"/>
    <property type="evidence" value="ECO:0007669"/>
    <property type="project" value="UniProtKB-EC"/>
</dbReference>
<gene>
    <name evidence="10" type="ORF">DL546_002225</name>
</gene>
<comment type="function">
    <text evidence="1">Has kinase activity and phosphorylates inositol-1,3,4,5,6-pentakisphosphate (Ins(1,3,4,5,6)P5) to produce 1,2,3,4,5,6-hexakisphosphate (InsP6), also known as phytate.</text>
</comment>
<proteinExistence type="inferred from homology"/>
<organism evidence="10 11">
    <name type="scientific">Coniochaeta pulveracea</name>
    <dbReference type="NCBI Taxonomy" id="177199"/>
    <lineage>
        <taxon>Eukaryota</taxon>
        <taxon>Fungi</taxon>
        <taxon>Dikarya</taxon>
        <taxon>Ascomycota</taxon>
        <taxon>Pezizomycotina</taxon>
        <taxon>Sordariomycetes</taxon>
        <taxon>Sordariomycetidae</taxon>
        <taxon>Coniochaetales</taxon>
        <taxon>Coniochaetaceae</taxon>
        <taxon>Coniochaeta</taxon>
    </lineage>
</organism>
<evidence type="ECO:0000256" key="1">
    <source>
        <dbReference type="ARBA" id="ARBA00003979"/>
    </source>
</evidence>
<dbReference type="InterPro" id="IPR009286">
    <property type="entry name" value="Ins_P5_2-kin"/>
</dbReference>
<dbReference type="GO" id="GO:0032958">
    <property type="term" value="P:inositol phosphate biosynthetic process"/>
    <property type="evidence" value="ECO:0007669"/>
    <property type="project" value="TreeGrafter"/>
</dbReference>
<reference evidence="10 11" key="1">
    <citation type="submission" date="2018-08" db="EMBL/GenBank/DDBJ databases">
        <title>Draft genome of the lignicolous fungus Coniochaeta pulveracea.</title>
        <authorList>
            <person name="Borstlap C.J."/>
            <person name="De Witt R.N."/>
            <person name="Botha A."/>
            <person name="Volschenk H."/>
        </authorList>
    </citation>
    <scope>NUCLEOTIDE SEQUENCE [LARGE SCALE GENOMIC DNA]</scope>
    <source>
        <strain evidence="10 11">CAB683</strain>
    </source>
</reference>